<keyword evidence="8 11" id="KW-0675">Receptor</keyword>
<dbReference type="PANTHER" id="PTHR45695">
    <property type="entry name" value="LEUCOKININ RECEPTOR-RELATED"/>
    <property type="match status" value="1"/>
</dbReference>
<dbReference type="PRINTS" id="PR01728">
    <property type="entry name" value="KISS1RECEPTR"/>
</dbReference>
<evidence type="ECO:0000256" key="5">
    <source>
        <dbReference type="ARBA" id="ARBA00023040"/>
    </source>
</evidence>
<dbReference type="SUPFAM" id="SSF81321">
    <property type="entry name" value="Family A G protein-coupled receptor-like"/>
    <property type="match status" value="2"/>
</dbReference>
<feature type="transmembrane region" description="Helical" evidence="12">
    <location>
        <begin position="75"/>
        <end position="93"/>
    </location>
</feature>
<reference evidence="15" key="1">
    <citation type="submission" date="2025-08" db="UniProtKB">
        <authorList>
            <consortium name="RefSeq"/>
        </authorList>
    </citation>
    <scope>IDENTIFICATION</scope>
    <source>
        <tissue evidence="15">Testes</tissue>
    </source>
</reference>
<evidence type="ECO:0000256" key="12">
    <source>
        <dbReference type="SAM" id="Phobius"/>
    </source>
</evidence>
<keyword evidence="10 11" id="KW-0807">Transducer</keyword>
<feature type="domain" description="G-protein coupled receptors family 1 profile" evidence="13">
    <location>
        <begin position="54"/>
        <end position="345"/>
    </location>
</feature>
<dbReference type="Gene3D" id="1.20.1070.10">
    <property type="entry name" value="Rhodopsin 7-helix transmembrane proteins"/>
    <property type="match status" value="2"/>
</dbReference>
<comment type="subcellular location">
    <subcellularLocation>
        <location evidence="1">Cell membrane</location>
        <topology evidence="1">Multi-pass membrane protein</topology>
    </subcellularLocation>
</comment>
<keyword evidence="7" id="KW-1015">Disulfide bond</keyword>
<name>A0ABM0LVV4_SACKO</name>
<evidence type="ECO:0000259" key="13">
    <source>
        <dbReference type="PROSITE" id="PS50262"/>
    </source>
</evidence>
<evidence type="ECO:0000256" key="10">
    <source>
        <dbReference type="ARBA" id="ARBA00023224"/>
    </source>
</evidence>
<evidence type="ECO:0000256" key="11">
    <source>
        <dbReference type="RuleBase" id="RU000688"/>
    </source>
</evidence>
<keyword evidence="9" id="KW-0325">Glycoprotein</keyword>
<keyword evidence="2" id="KW-1003">Cell membrane</keyword>
<dbReference type="PANTHER" id="PTHR45695:SF23">
    <property type="entry name" value="GALANIN-LIKE G-PROTEIN COUPLED RECEPTOR NPR-9"/>
    <property type="match status" value="1"/>
</dbReference>
<evidence type="ECO:0000256" key="7">
    <source>
        <dbReference type="ARBA" id="ARBA00023157"/>
    </source>
</evidence>
<dbReference type="SMART" id="SM01381">
    <property type="entry name" value="7TM_GPCR_Srsx"/>
    <property type="match status" value="1"/>
</dbReference>
<keyword evidence="3 11" id="KW-0812">Transmembrane</keyword>
<feature type="transmembrane region" description="Helical" evidence="12">
    <location>
        <begin position="38"/>
        <end position="63"/>
    </location>
</feature>
<keyword evidence="5 11" id="KW-0297">G-protein coupled receptor</keyword>
<dbReference type="RefSeq" id="XP_006811895.1">
    <property type="nucleotide sequence ID" value="XM_006811832.1"/>
</dbReference>
<proteinExistence type="inferred from homology"/>
<dbReference type="GeneID" id="100376554"/>
<gene>
    <name evidence="15" type="primary">LOC100376554</name>
</gene>
<dbReference type="InterPro" id="IPR017452">
    <property type="entry name" value="GPCR_Rhodpsn_7TM"/>
</dbReference>
<keyword evidence="14" id="KW-1185">Reference proteome</keyword>
<protein>
    <submittedName>
        <fullName evidence="15">G-protein coupled receptor 54-like</fullName>
    </submittedName>
</protein>
<feature type="transmembrane region" description="Helical" evidence="12">
    <location>
        <begin position="325"/>
        <end position="348"/>
    </location>
</feature>
<evidence type="ECO:0000256" key="3">
    <source>
        <dbReference type="ARBA" id="ARBA00022692"/>
    </source>
</evidence>
<dbReference type="Proteomes" id="UP000694865">
    <property type="component" value="Unplaced"/>
</dbReference>
<feature type="transmembrane region" description="Helical" evidence="12">
    <location>
        <begin position="235"/>
        <end position="255"/>
    </location>
</feature>
<dbReference type="PROSITE" id="PS00237">
    <property type="entry name" value="G_PROTEIN_RECEP_F1_1"/>
    <property type="match status" value="1"/>
</dbReference>
<evidence type="ECO:0000256" key="2">
    <source>
        <dbReference type="ARBA" id="ARBA00022475"/>
    </source>
</evidence>
<dbReference type="PROSITE" id="PS50262">
    <property type="entry name" value="G_PROTEIN_RECEP_F1_2"/>
    <property type="match status" value="1"/>
</dbReference>
<dbReference type="InterPro" id="IPR000276">
    <property type="entry name" value="GPCR_Rhodpsn"/>
</dbReference>
<dbReference type="PRINTS" id="PR00237">
    <property type="entry name" value="GPCRRHODOPSN"/>
</dbReference>
<organism evidence="14 15">
    <name type="scientific">Saccoglossus kowalevskii</name>
    <name type="common">Acorn worm</name>
    <dbReference type="NCBI Taxonomy" id="10224"/>
    <lineage>
        <taxon>Eukaryota</taxon>
        <taxon>Metazoa</taxon>
        <taxon>Hemichordata</taxon>
        <taxon>Enteropneusta</taxon>
        <taxon>Harrimaniidae</taxon>
        <taxon>Saccoglossus</taxon>
    </lineage>
</organism>
<dbReference type="Pfam" id="PF00001">
    <property type="entry name" value="7tm_1"/>
    <property type="match status" value="2"/>
</dbReference>
<evidence type="ECO:0000256" key="1">
    <source>
        <dbReference type="ARBA" id="ARBA00004651"/>
    </source>
</evidence>
<accession>A0ABM0LVV4</accession>
<keyword evidence="6 12" id="KW-0472">Membrane</keyword>
<keyword evidence="4 12" id="KW-1133">Transmembrane helix</keyword>
<evidence type="ECO:0000256" key="4">
    <source>
        <dbReference type="ARBA" id="ARBA00022989"/>
    </source>
</evidence>
<feature type="transmembrane region" description="Helical" evidence="12">
    <location>
        <begin position="288"/>
        <end position="305"/>
    </location>
</feature>
<comment type="similarity">
    <text evidence="11">Belongs to the G-protein coupled receptor 1 family.</text>
</comment>
<dbReference type="InterPro" id="IPR008103">
    <property type="entry name" value="KiSS_1_rcpt"/>
</dbReference>
<evidence type="ECO:0000256" key="6">
    <source>
        <dbReference type="ARBA" id="ARBA00023136"/>
    </source>
</evidence>
<evidence type="ECO:0000256" key="9">
    <source>
        <dbReference type="ARBA" id="ARBA00023180"/>
    </source>
</evidence>
<sequence length="407" mass="46090">MTSVEDVLSNYTDISENGTSNSPYYYYEGDPPVRVETWLVPLIFGTICLIGIVGNALVIVVILKNKQMRTVTNYYILNLAISDVAYLTCAVPFSATSHVSEWVFGEFMCKFSFYAIQVTVQATCITLTAMSVDRYYAIVHPLKSLKTRTPKVAISAIAAIWLCLKHDIRSVRASNSGLQEISSTLSVYDFLNPGDSSCMVAVPVAIYKKIVYFEWYGVRPFCFDVFPTLQWDFGWYVYTFIAVYALPICIITICYSKMLRQLWNQVTPGEESAHHTQSIKQKKKITKMVFMVTLLFFICWMPIHIQTIWTRVDTESYHATENVYYYHLFANCLSYANSCLNPFIYAFMGENFRKCFRKVFAKWFKKHSATVAAVGQGQGGVVGSNLGTSSMLAQKQGDGTLETSSRT</sequence>
<evidence type="ECO:0000313" key="15">
    <source>
        <dbReference type="RefSeq" id="XP_006811895.1"/>
    </source>
</evidence>
<evidence type="ECO:0000313" key="14">
    <source>
        <dbReference type="Proteomes" id="UP000694865"/>
    </source>
</evidence>
<evidence type="ECO:0000256" key="8">
    <source>
        <dbReference type="ARBA" id="ARBA00023170"/>
    </source>
</evidence>
<feature type="transmembrane region" description="Helical" evidence="12">
    <location>
        <begin position="113"/>
        <end position="132"/>
    </location>
</feature>